<sequence>MKTLRSDWEGAILVCGKCSRKVDGFGPKKRPLAKMLRKLLGLGKGRRARMGIVETRCLGVCPKRGVVVVDTRRPDGWLVVPEGADVEAVVERLA</sequence>
<dbReference type="Proteomes" id="UP000529795">
    <property type="component" value="Unassembled WGS sequence"/>
</dbReference>
<evidence type="ECO:0000313" key="2">
    <source>
        <dbReference type="Proteomes" id="UP000529795"/>
    </source>
</evidence>
<comment type="caution">
    <text evidence="1">The sequence shown here is derived from an EMBL/GenBank/DDBJ whole genome shotgun (WGS) entry which is preliminary data.</text>
</comment>
<evidence type="ECO:0000313" key="1">
    <source>
        <dbReference type="EMBL" id="MBB4152844.1"/>
    </source>
</evidence>
<organism evidence="1 2">
    <name type="scientific">Sphingomonas jinjuensis</name>
    <dbReference type="NCBI Taxonomy" id="535907"/>
    <lineage>
        <taxon>Bacteria</taxon>
        <taxon>Pseudomonadati</taxon>
        <taxon>Pseudomonadota</taxon>
        <taxon>Alphaproteobacteria</taxon>
        <taxon>Sphingomonadales</taxon>
        <taxon>Sphingomonadaceae</taxon>
        <taxon>Sphingomonas</taxon>
    </lineage>
</organism>
<accession>A0A840FAP0</accession>
<dbReference type="RefSeq" id="WP_183982544.1">
    <property type="nucleotide sequence ID" value="NZ_JACIEV010000002.1"/>
</dbReference>
<protein>
    <submittedName>
        <fullName evidence="1">Putative metal-binding protein</fullName>
    </submittedName>
</protein>
<dbReference type="AlphaFoldDB" id="A0A840FAP0"/>
<keyword evidence="2" id="KW-1185">Reference proteome</keyword>
<reference evidence="1 2" key="1">
    <citation type="submission" date="2020-08" db="EMBL/GenBank/DDBJ databases">
        <title>Genomic Encyclopedia of Type Strains, Phase IV (KMG-IV): sequencing the most valuable type-strain genomes for metagenomic binning, comparative biology and taxonomic classification.</title>
        <authorList>
            <person name="Goeker M."/>
        </authorList>
    </citation>
    <scope>NUCLEOTIDE SEQUENCE [LARGE SCALE GENOMIC DNA]</scope>
    <source>
        <strain evidence="1 2">YC6723</strain>
    </source>
</reference>
<gene>
    <name evidence="1" type="ORF">GGQ80_000732</name>
</gene>
<proteinExistence type="predicted"/>
<dbReference type="EMBL" id="JACIEV010000002">
    <property type="protein sequence ID" value="MBB4152844.1"/>
    <property type="molecule type" value="Genomic_DNA"/>
</dbReference>
<name>A0A840FAP0_9SPHN</name>